<dbReference type="Proteomes" id="UP001174694">
    <property type="component" value="Unassembled WGS sequence"/>
</dbReference>
<dbReference type="EMBL" id="JANBVO010000002">
    <property type="protein sequence ID" value="KAJ9156106.1"/>
    <property type="molecule type" value="Genomic_DNA"/>
</dbReference>
<dbReference type="PANTHER" id="PTHR28054:SF1">
    <property type="entry name" value="RNA POLYMERASE I-SPECIFIC TRANSCRIPTION INITIATION FACTOR RRN10"/>
    <property type="match status" value="1"/>
</dbReference>
<sequence>MSSQNLERGTFVYAGSSPEPSERPKRKTREANVYDAVAGRVSTNKTLSTHKRSQKQSSAGQYQLRDATHAPEEVLFARQHAPQRYAEKDIYFAHEALPDGGRGVLPDSDALKAVHGYASLFYEALGQRRRAAGRDDCFVGSRLVDERSMDETALLAFGILLEEAAREALGRRGDLVFTEGVEDADGDEDEGSGAGTERMAVGLEDQEDFWKRRLPKRRKLSGDAG</sequence>
<dbReference type="PANTHER" id="PTHR28054">
    <property type="entry name" value="RNA POLYMERASE I-SPECIFIC TRANSCRIPTION INITIATION FACTOR RRN10"/>
    <property type="match status" value="1"/>
</dbReference>
<dbReference type="GO" id="GO:0006360">
    <property type="term" value="P:transcription by RNA polymerase I"/>
    <property type="evidence" value="ECO:0007669"/>
    <property type="project" value="InterPro"/>
</dbReference>
<evidence type="ECO:0000256" key="1">
    <source>
        <dbReference type="SAM" id="MobiDB-lite"/>
    </source>
</evidence>
<feature type="region of interest" description="Disordered" evidence="1">
    <location>
        <begin position="1"/>
        <end position="64"/>
    </location>
</feature>
<organism evidence="2 3">
    <name type="scientific">Pleurostoma richardsiae</name>
    <dbReference type="NCBI Taxonomy" id="41990"/>
    <lineage>
        <taxon>Eukaryota</taxon>
        <taxon>Fungi</taxon>
        <taxon>Dikarya</taxon>
        <taxon>Ascomycota</taxon>
        <taxon>Pezizomycotina</taxon>
        <taxon>Sordariomycetes</taxon>
        <taxon>Sordariomycetidae</taxon>
        <taxon>Calosphaeriales</taxon>
        <taxon>Pleurostomataceae</taxon>
        <taxon>Pleurostoma</taxon>
    </lineage>
</organism>
<dbReference type="InterPro" id="IPR022793">
    <property type="entry name" value="Rrn10"/>
</dbReference>
<feature type="region of interest" description="Disordered" evidence="1">
    <location>
        <begin position="179"/>
        <end position="204"/>
    </location>
</feature>
<keyword evidence="3" id="KW-1185">Reference proteome</keyword>
<evidence type="ECO:0000313" key="2">
    <source>
        <dbReference type="EMBL" id="KAJ9156106.1"/>
    </source>
</evidence>
<gene>
    <name evidence="2" type="ORF">NKR23_g1434</name>
</gene>
<reference evidence="2" key="1">
    <citation type="submission" date="2022-07" db="EMBL/GenBank/DDBJ databases">
        <title>Fungi with potential for degradation of polypropylene.</title>
        <authorList>
            <person name="Gostincar C."/>
        </authorList>
    </citation>
    <scope>NUCLEOTIDE SEQUENCE</scope>
    <source>
        <strain evidence="2">EXF-13308</strain>
    </source>
</reference>
<name>A0AA38SAL7_9PEZI</name>
<proteinExistence type="predicted"/>
<protein>
    <submittedName>
        <fullName evidence="2">Uncharacterized protein</fullName>
    </submittedName>
</protein>
<accession>A0AA38SAL7</accession>
<comment type="caution">
    <text evidence="2">The sequence shown here is derived from an EMBL/GenBank/DDBJ whole genome shotgun (WGS) entry which is preliminary data.</text>
</comment>
<feature type="compositionally biased region" description="Acidic residues" evidence="1">
    <location>
        <begin position="180"/>
        <end position="191"/>
    </location>
</feature>
<dbReference type="AlphaFoldDB" id="A0AA38SAL7"/>
<evidence type="ECO:0000313" key="3">
    <source>
        <dbReference type="Proteomes" id="UP001174694"/>
    </source>
</evidence>